<accession>A0A0M6ZD09</accession>
<reference evidence="3" key="1">
    <citation type="submission" date="2015-07" db="EMBL/GenBank/DDBJ databases">
        <authorList>
            <person name="Rodrigo-Torres Lidia"/>
            <person name="Arahal R.David."/>
        </authorList>
    </citation>
    <scope>NUCLEOTIDE SEQUENCE [LARGE SCALE GENOMIC DNA]</scope>
    <source>
        <strain evidence="3">CECT 5096</strain>
    </source>
</reference>
<dbReference type="Proteomes" id="UP000049983">
    <property type="component" value="Unassembled WGS sequence"/>
</dbReference>
<keyword evidence="3" id="KW-1185">Reference proteome</keyword>
<dbReference type="RefSeq" id="WP_055117746.1">
    <property type="nucleotide sequence ID" value="NZ_CXWA01000004.1"/>
</dbReference>
<gene>
    <name evidence="2" type="ORF">LA5096_05114</name>
</gene>
<dbReference type="OrthoDB" id="8397096at2"/>
<protein>
    <submittedName>
        <fullName evidence="2">Uncharacterized protein</fullName>
    </submittedName>
</protein>
<proteinExistence type="predicted"/>
<dbReference type="PROSITE" id="PS51257">
    <property type="entry name" value="PROKAR_LIPOPROTEIN"/>
    <property type="match status" value="1"/>
</dbReference>
<name>A0A0M6ZD09_9HYPH</name>
<evidence type="ECO:0000313" key="2">
    <source>
        <dbReference type="EMBL" id="CTQ77367.1"/>
    </source>
</evidence>
<sequence>MTASRSLRLRGHWKFLRLFLSVFAGLLIASCGPGNQNFLANGPGAQLEARDIAIARELNRKYFNFLCQEAGLVPGSLGEPYHSCYIEPENQKYWTLITYQGLNDIDRRCDAYLQWLDNKKRSKGPLVSQVGSIGAASLGIMGVTGASTKALTIAAIAFDLVSKSIENYHSRLLLEIESSTVNSIVLNSRRRFREDLRDKKISISNKPQAEHVLRSYLRLCLPFSIEANINNFSTLGSNGIAPNEENSIDWRPVVGDIVGTGQPFGSRPGGRPKPQSPHTTPSMLKRVFKGDGFQTTDLKDLQYALCVPTKSIGKVDKYTIEAITIFEEDQHINDRIDRDGKISRDEFDFIVGHGECQSDLYRNWYERNNMNTDERVTGLITLINSKVPGTQITKPVPLNDKILRSRINAARHQYKLNDYNGVASQQVTRQLFDLLSIP</sequence>
<organism evidence="2 3">
    <name type="scientific">Roseibium album</name>
    <dbReference type="NCBI Taxonomy" id="311410"/>
    <lineage>
        <taxon>Bacteria</taxon>
        <taxon>Pseudomonadati</taxon>
        <taxon>Pseudomonadota</taxon>
        <taxon>Alphaproteobacteria</taxon>
        <taxon>Hyphomicrobiales</taxon>
        <taxon>Stappiaceae</taxon>
        <taxon>Roseibium</taxon>
    </lineage>
</organism>
<dbReference type="GeneID" id="97672377"/>
<evidence type="ECO:0000313" key="3">
    <source>
        <dbReference type="Proteomes" id="UP000049983"/>
    </source>
</evidence>
<dbReference type="EMBL" id="CXWC01000013">
    <property type="protein sequence ID" value="CTQ77367.1"/>
    <property type="molecule type" value="Genomic_DNA"/>
</dbReference>
<evidence type="ECO:0000256" key="1">
    <source>
        <dbReference type="SAM" id="MobiDB-lite"/>
    </source>
</evidence>
<feature type="region of interest" description="Disordered" evidence="1">
    <location>
        <begin position="261"/>
        <end position="282"/>
    </location>
</feature>
<dbReference type="AlphaFoldDB" id="A0A0M6ZD09"/>